<protein>
    <recommendedName>
        <fullName evidence="8">Methenyltetrahydromethanopterin cyclohydrolase</fullName>
        <ecNumber evidence="6">3.5.4.27</ecNumber>
        <ecNumber evidence="7">6.3.2.41</ecNumber>
    </recommendedName>
    <alternativeName>
        <fullName evidence="19">Methenyl-H4MPT cyclohydrolase</fullName>
    </alternativeName>
</protein>
<evidence type="ECO:0000256" key="5">
    <source>
        <dbReference type="ARBA" id="ARBA00007854"/>
    </source>
</evidence>
<dbReference type="CDD" id="cd00545">
    <property type="entry name" value="MCH"/>
    <property type="match status" value="1"/>
</dbReference>
<keyword evidence="9" id="KW-0963">Cytoplasm</keyword>
<dbReference type="HAMAP" id="MF_00486">
    <property type="entry name" value="McH"/>
    <property type="match status" value="1"/>
</dbReference>
<dbReference type="InterPro" id="IPR003209">
    <property type="entry name" value="METHMP_CycHdrlase"/>
</dbReference>
<dbReference type="GO" id="GO:0006730">
    <property type="term" value="P:one-carbon metabolic process"/>
    <property type="evidence" value="ECO:0007669"/>
    <property type="project" value="UniProtKB-KW"/>
</dbReference>
<evidence type="ECO:0000256" key="19">
    <source>
        <dbReference type="ARBA" id="ARBA00030468"/>
    </source>
</evidence>
<keyword evidence="17" id="KW-0648">Protein biosynthesis</keyword>
<accession>A0A9P1BEC2</accession>
<keyword evidence="12" id="KW-0479">Metal-binding</keyword>
<dbReference type="GO" id="GO:0046872">
    <property type="term" value="F:metal ion binding"/>
    <property type="evidence" value="ECO:0007669"/>
    <property type="project" value="UniProtKB-KW"/>
</dbReference>
<evidence type="ECO:0000256" key="11">
    <source>
        <dbReference type="ARBA" id="ARBA00022598"/>
    </source>
</evidence>
<evidence type="ECO:0000256" key="15">
    <source>
        <dbReference type="ARBA" id="ARBA00022840"/>
    </source>
</evidence>
<comment type="cofactor">
    <cofactor evidence="2">
        <name>Mg(2+)</name>
        <dbReference type="ChEBI" id="CHEBI:18420"/>
    </cofactor>
</comment>
<evidence type="ECO:0000256" key="3">
    <source>
        <dbReference type="ARBA" id="ARBA00004496"/>
    </source>
</evidence>
<dbReference type="InterPro" id="IPR004666">
    <property type="entry name" value="Rp_bS6_RimK/Lys_biosynth_LsyX"/>
</dbReference>
<dbReference type="Gene3D" id="3.30.1490.20">
    <property type="entry name" value="ATP-grasp fold, A domain"/>
    <property type="match status" value="1"/>
</dbReference>
<dbReference type="PANTHER" id="PTHR21621">
    <property type="entry name" value="RIBOSOMAL PROTEIN S6 MODIFICATION PROTEIN"/>
    <property type="match status" value="1"/>
</dbReference>
<dbReference type="PROSITE" id="PS50975">
    <property type="entry name" value="ATP_GRASP"/>
    <property type="match status" value="1"/>
</dbReference>
<comment type="subcellular location">
    <subcellularLocation>
        <location evidence="3">Cytoplasm</location>
    </subcellularLocation>
</comment>
<proteinExistence type="inferred from homology"/>
<dbReference type="GO" id="GO:0005524">
    <property type="term" value="F:ATP binding"/>
    <property type="evidence" value="ECO:0007669"/>
    <property type="project" value="UniProtKB-UniRule"/>
</dbReference>
<evidence type="ECO:0000313" key="26">
    <source>
        <dbReference type="Proteomes" id="UP001152797"/>
    </source>
</evidence>
<comment type="caution">
    <text evidence="24">The sequence shown here is derived from an EMBL/GenBank/DDBJ whole genome shotgun (WGS) entry which is preliminary data.</text>
</comment>
<evidence type="ECO:0000256" key="14">
    <source>
        <dbReference type="ARBA" id="ARBA00022801"/>
    </source>
</evidence>
<feature type="domain" description="ATP-grasp" evidence="23">
    <location>
        <begin position="427"/>
        <end position="611"/>
    </location>
</feature>
<dbReference type="PANTHER" id="PTHR21621:SF0">
    <property type="entry name" value="BETA-CITRYLGLUTAMATE SYNTHASE B-RELATED"/>
    <property type="match status" value="1"/>
</dbReference>
<dbReference type="InterPro" id="IPR041107">
    <property type="entry name" value="Rimk_N"/>
</dbReference>
<dbReference type="NCBIfam" id="TIGR00768">
    <property type="entry name" value="rimK_fam"/>
    <property type="match status" value="1"/>
</dbReference>
<dbReference type="InterPro" id="IPR013815">
    <property type="entry name" value="ATP_grasp_subdomain_1"/>
</dbReference>
<dbReference type="OrthoDB" id="10499087at2759"/>
<evidence type="ECO:0000256" key="7">
    <source>
        <dbReference type="ARBA" id="ARBA00012938"/>
    </source>
</evidence>
<evidence type="ECO:0000256" key="18">
    <source>
        <dbReference type="ARBA" id="ARBA00023211"/>
    </source>
</evidence>
<evidence type="ECO:0000256" key="12">
    <source>
        <dbReference type="ARBA" id="ARBA00022723"/>
    </source>
</evidence>
<evidence type="ECO:0000256" key="6">
    <source>
        <dbReference type="ARBA" id="ARBA00012765"/>
    </source>
</evidence>
<comment type="similarity">
    <text evidence="5">Belongs to the RimK family.</text>
</comment>
<evidence type="ECO:0000256" key="1">
    <source>
        <dbReference type="ARBA" id="ARBA00001936"/>
    </source>
</evidence>
<keyword evidence="13 22" id="KW-0547">Nucleotide-binding</keyword>
<comment type="similarity">
    <text evidence="4">Belongs to the MCH family.</text>
</comment>
<organism evidence="24">
    <name type="scientific">Cladocopium goreaui</name>
    <dbReference type="NCBI Taxonomy" id="2562237"/>
    <lineage>
        <taxon>Eukaryota</taxon>
        <taxon>Sar</taxon>
        <taxon>Alveolata</taxon>
        <taxon>Dinophyceae</taxon>
        <taxon>Suessiales</taxon>
        <taxon>Symbiodiniaceae</taxon>
        <taxon>Cladocopium</taxon>
    </lineage>
</organism>
<evidence type="ECO:0000256" key="20">
    <source>
        <dbReference type="ARBA" id="ARBA00048684"/>
    </source>
</evidence>
<evidence type="ECO:0000256" key="8">
    <source>
        <dbReference type="ARBA" id="ARBA00020597"/>
    </source>
</evidence>
<dbReference type="InterPro" id="IPR013651">
    <property type="entry name" value="ATP-grasp_RimK-type"/>
</dbReference>
<evidence type="ECO:0000256" key="22">
    <source>
        <dbReference type="PROSITE-ProRule" id="PRU00409"/>
    </source>
</evidence>
<comment type="cofactor">
    <cofactor evidence="1">
        <name>Mn(2+)</name>
        <dbReference type="ChEBI" id="CHEBI:29035"/>
    </cofactor>
</comment>
<keyword evidence="16" id="KW-0460">Magnesium</keyword>
<dbReference type="GO" id="GO:0018169">
    <property type="term" value="F:ribosomal S6-glutamic acid ligase activity"/>
    <property type="evidence" value="ECO:0007669"/>
    <property type="project" value="TreeGrafter"/>
</dbReference>
<comment type="catalytic activity">
    <reaction evidence="20">
        <text>5,10-methenyl-5,6,7,8-tetrahydromethanopterin + H2O = N(5)-formyl-5,6,7,8-tetrahydromethanopterin + H(+)</text>
        <dbReference type="Rhea" id="RHEA:19053"/>
        <dbReference type="ChEBI" id="CHEBI:15377"/>
        <dbReference type="ChEBI" id="CHEBI:15378"/>
        <dbReference type="ChEBI" id="CHEBI:58018"/>
        <dbReference type="ChEBI" id="CHEBI:58337"/>
        <dbReference type="EC" id="3.5.4.27"/>
    </reaction>
</comment>
<dbReference type="GO" id="GO:0005737">
    <property type="term" value="C:cytoplasm"/>
    <property type="evidence" value="ECO:0007669"/>
    <property type="project" value="UniProtKB-SubCell"/>
</dbReference>
<evidence type="ECO:0000256" key="10">
    <source>
        <dbReference type="ARBA" id="ARBA00022563"/>
    </source>
</evidence>
<dbReference type="SUPFAM" id="SSF56059">
    <property type="entry name" value="Glutathione synthetase ATP-binding domain-like"/>
    <property type="match status" value="1"/>
</dbReference>
<dbReference type="Pfam" id="PF18030">
    <property type="entry name" value="Rimk_N"/>
    <property type="match status" value="1"/>
</dbReference>
<dbReference type="Pfam" id="PF02289">
    <property type="entry name" value="MCH"/>
    <property type="match status" value="1"/>
</dbReference>
<dbReference type="EMBL" id="CAMXCT020000001">
    <property type="protein sequence ID" value="CAL1125057.1"/>
    <property type="molecule type" value="Genomic_DNA"/>
</dbReference>
<dbReference type="EC" id="3.5.4.27" evidence="6"/>
<dbReference type="AlphaFoldDB" id="A0A9P1BEC2"/>
<keyword evidence="10" id="KW-0554">One-carbon metabolism</keyword>
<dbReference type="Gene3D" id="3.30.470.20">
    <property type="entry name" value="ATP-grasp fold, B domain"/>
    <property type="match status" value="1"/>
</dbReference>
<evidence type="ECO:0000256" key="4">
    <source>
        <dbReference type="ARBA" id="ARBA00006902"/>
    </source>
</evidence>
<evidence type="ECO:0000256" key="9">
    <source>
        <dbReference type="ARBA" id="ARBA00022490"/>
    </source>
</evidence>
<dbReference type="Pfam" id="PF08443">
    <property type="entry name" value="RimK"/>
    <property type="match status" value="1"/>
</dbReference>
<keyword evidence="15 22" id="KW-0067">ATP-binding</keyword>
<dbReference type="Gene3D" id="3.10.340.11">
    <property type="entry name" value="Methenyltetrahydromethanopterin Cyclohydrolase, Chain A, domain 1"/>
    <property type="match status" value="1"/>
</dbReference>
<evidence type="ECO:0000256" key="13">
    <source>
        <dbReference type="ARBA" id="ARBA00022741"/>
    </source>
</evidence>
<reference evidence="25 26" key="2">
    <citation type="submission" date="2024-05" db="EMBL/GenBank/DDBJ databases">
        <authorList>
            <person name="Chen Y."/>
            <person name="Shah S."/>
            <person name="Dougan E. K."/>
            <person name="Thang M."/>
            <person name="Chan C."/>
        </authorList>
    </citation>
    <scope>NUCLEOTIDE SEQUENCE [LARGE SCALE GENOMIC DNA]</scope>
</reference>
<dbReference type="GO" id="GO:0006412">
    <property type="term" value="P:translation"/>
    <property type="evidence" value="ECO:0007669"/>
    <property type="project" value="UniProtKB-KW"/>
</dbReference>
<evidence type="ECO:0000259" key="23">
    <source>
        <dbReference type="PROSITE" id="PS50975"/>
    </source>
</evidence>
<dbReference type="GO" id="GO:0018759">
    <property type="term" value="F:methenyltetrahydromethanopterin cyclohydrolase activity"/>
    <property type="evidence" value="ECO:0007669"/>
    <property type="project" value="UniProtKB-EC"/>
</dbReference>
<keyword evidence="26" id="KW-1185">Reference proteome</keyword>
<evidence type="ECO:0000256" key="2">
    <source>
        <dbReference type="ARBA" id="ARBA00001946"/>
    </source>
</evidence>
<reference evidence="24" key="1">
    <citation type="submission" date="2022-10" db="EMBL/GenBank/DDBJ databases">
        <authorList>
            <person name="Chen Y."/>
            <person name="Dougan E. K."/>
            <person name="Chan C."/>
            <person name="Rhodes N."/>
            <person name="Thang M."/>
        </authorList>
    </citation>
    <scope>NUCLEOTIDE SEQUENCE</scope>
</reference>
<keyword evidence="14" id="KW-0378">Hydrolase</keyword>
<dbReference type="Proteomes" id="UP001152797">
    <property type="component" value="Unassembled WGS sequence"/>
</dbReference>
<evidence type="ECO:0000256" key="21">
    <source>
        <dbReference type="ARBA" id="ARBA00049321"/>
    </source>
</evidence>
<dbReference type="SUPFAM" id="SSF56199">
    <property type="entry name" value="Methenyltetrahydromethanopterin cyclohydrolase"/>
    <property type="match status" value="1"/>
</dbReference>
<evidence type="ECO:0000256" key="17">
    <source>
        <dbReference type="ARBA" id="ARBA00022917"/>
    </source>
</evidence>
<gene>
    <name evidence="24" type="ORF">C1SCF055_LOCUS272</name>
</gene>
<name>A0A9P1BEC2_9DINO</name>
<evidence type="ECO:0000313" key="25">
    <source>
        <dbReference type="EMBL" id="CAL4758994.1"/>
    </source>
</evidence>
<dbReference type="EMBL" id="CAMXCT030000001">
    <property type="protein sequence ID" value="CAL4758994.1"/>
    <property type="molecule type" value="Genomic_DNA"/>
</dbReference>
<dbReference type="EC" id="6.3.2.41" evidence="7"/>
<evidence type="ECO:0000313" key="24">
    <source>
        <dbReference type="EMBL" id="CAI3971682.1"/>
    </source>
</evidence>
<keyword evidence="18" id="KW-0464">Manganese</keyword>
<dbReference type="Gene3D" id="3.30.1030.10">
    <property type="entry name" value="Methenyltetrahydromethanopterin Cyclohydrolase, Chain A, domain 2"/>
    <property type="match status" value="1"/>
</dbReference>
<dbReference type="Gene3D" id="3.40.50.20">
    <property type="match status" value="1"/>
</dbReference>
<dbReference type="InterPro" id="IPR011761">
    <property type="entry name" value="ATP-grasp"/>
</dbReference>
<sequence>MTSLKLNLRAGEVVAGMVALRDALRIDVANADSGARLVDVGIDAPGGLEAGVQLAEACMAGLGHVQISTASSELGGVPAVVVRTDHPVAACMASQYAGWQIATDDYFAMGSGPMRAAAGSEEIFESIGHREQPTSVVGILETSKRPTDAVVDYIASRCDVKPQDVTLLFAPTASQAGTVQIVARIVETALHKMHELGFDLHRVESGWGCAPLPAVGKNDLEGIGRTNDAILYGGRAVLWVRGDDESIEALGPKIPSCASKDFGRPFLEIFKSYDHDFYKIDPHLFSPAVVTLCNLDSGRSFQFGQLRPDVLTAKTPAKLRLRIAVLASPQSWYLQDLRRAAETGGEEIVQVDYARLAADVTTGKTIVRAGEIDLADFDCVVPRTMPPGSLEEVILRMDLLGCLEAAGQLIINPPRAIEVAVDKFLATAKLQAAGLPVPATIVCQTVDQAFDAMERLGGDVVVKPLFGSEGRGLARVSDPAIGERVFRALLQISSVLYLQRFVRHDGSDLRVLLIGNQPFAIKRRHPTDWRTNIARGGEAVAVDCTSPEMDLPIEMAHKAAAAVGASLAGVDLLRAPDGSWLVLEVNAVPGWKALSATLEIDVARVVLDEIGRRSRSNV</sequence>
<dbReference type="NCBIfam" id="TIGR03120">
    <property type="entry name" value="one_C_mch"/>
    <property type="match status" value="1"/>
</dbReference>
<dbReference type="EMBL" id="CAMXCT010000001">
    <property type="protein sequence ID" value="CAI3971682.1"/>
    <property type="molecule type" value="Genomic_DNA"/>
</dbReference>
<evidence type="ECO:0000256" key="16">
    <source>
        <dbReference type="ARBA" id="ARBA00022842"/>
    </source>
</evidence>
<keyword evidence="11" id="KW-0436">Ligase</keyword>
<comment type="catalytic activity">
    <reaction evidence="21">
        <text>N-acetyl-L-aspartate + L-glutamate + ATP = N-acetyl-L-aspartyl-L-glutamate + ADP + phosphate + H(+)</text>
        <dbReference type="Rhea" id="RHEA:40035"/>
        <dbReference type="ChEBI" id="CHEBI:15378"/>
        <dbReference type="ChEBI" id="CHEBI:16953"/>
        <dbReference type="ChEBI" id="CHEBI:29985"/>
        <dbReference type="ChEBI" id="CHEBI:30616"/>
        <dbReference type="ChEBI" id="CHEBI:43474"/>
        <dbReference type="ChEBI" id="CHEBI:76931"/>
        <dbReference type="ChEBI" id="CHEBI:456216"/>
        <dbReference type="EC" id="6.3.2.41"/>
    </reaction>
</comment>